<dbReference type="Pfam" id="PF13508">
    <property type="entry name" value="Acetyltransf_7"/>
    <property type="match status" value="1"/>
</dbReference>
<dbReference type="InterPro" id="IPR016181">
    <property type="entry name" value="Acyl_CoA_acyltransferase"/>
</dbReference>
<dbReference type="Proteomes" id="UP001209540">
    <property type="component" value="Unassembled WGS sequence"/>
</dbReference>
<evidence type="ECO:0000259" key="1">
    <source>
        <dbReference type="PROSITE" id="PS51186"/>
    </source>
</evidence>
<dbReference type="AlphaFoldDB" id="A0AAD5P9J8"/>
<reference evidence="2" key="2">
    <citation type="submission" date="2023-02" db="EMBL/GenBank/DDBJ databases">
        <authorList>
            <consortium name="DOE Joint Genome Institute"/>
            <person name="Mondo S.J."/>
            <person name="Chang Y."/>
            <person name="Wang Y."/>
            <person name="Ahrendt S."/>
            <person name="Andreopoulos W."/>
            <person name="Barry K."/>
            <person name="Beard J."/>
            <person name="Benny G.L."/>
            <person name="Blankenship S."/>
            <person name="Bonito G."/>
            <person name="Cuomo C."/>
            <person name="Desiro A."/>
            <person name="Gervers K.A."/>
            <person name="Hundley H."/>
            <person name="Kuo A."/>
            <person name="LaButti K."/>
            <person name="Lang B.F."/>
            <person name="Lipzen A."/>
            <person name="O'Donnell K."/>
            <person name="Pangilinan J."/>
            <person name="Reynolds N."/>
            <person name="Sandor L."/>
            <person name="Smith M.W."/>
            <person name="Tsang A."/>
            <person name="Grigoriev I.V."/>
            <person name="Stajich J.E."/>
            <person name="Spatafora J.W."/>
        </authorList>
    </citation>
    <scope>NUCLEOTIDE SEQUENCE</scope>
    <source>
        <strain evidence="2">RSA 2281</strain>
    </source>
</reference>
<dbReference type="GO" id="GO:0016747">
    <property type="term" value="F:acyltransferase activity, transferring groups other than amino-acyl groups"/>
    <property type="evidence" value="ECO:0007669"/>
    <property type="project" value="InterPro"/>
</dbReference>
<dbReference type="CDD" id="cd04301">
    <property type="entry name" value="NAT_SF"/>
    <property type="match status" value="1"/>
</dbReference>
<dbReference type="SUPFAM" id="SSF55729">
    <property type="entry name" value="Acyl-CoA N-acyltransferases (Nat)"/>
    <property type="match status" value="1"/>
</dbReference>
<comment type="caution">
    <text evidence="2">The sequence shown here is derived from an EMBL/GenBank/DDBJ whole genome shotgun (WGS) entry which is preliminary data.</text>
</comment>
<proteinExistence type="predicted"/>
<dbReference type="Gene3D" id="3.40.630.30">
    <property type="match status" value="1"/>
</dbReference>
<feature type="domain" description="N-acetyltransferase" evidence="1">
    <location>
        <begin position="165"/>
        <end position="314"/>
    </location>
</feature>
<gene>
    <name evidence="2" type="ORF">BDA99DRAFT_522811</name>
</gene>
<sequence>MSLSVRRYQDAQTFVTETLEQLEKNELDHTFLIWAATKLAAQETLGNAYCGAVWKKNDDGEELMFALVSFDNDMAFPSLFFTKDEQEQQDAVRMLVDDLIQAPTTVKIIQGYDPSSLYSVKEAWESLSPSTELTTSNDPFWSYVSPPVEELAASKAVAFGKEQGFTLRQATFIELPLVVEWTVAFIEFYKNLIKPDKESGNFRDAVHFQCADELCQGNVYVWCHREGYPVGMIWRRRPMKYGSSVGYVYTPPEYRGRGYGSAMVAIFSLQELQTFQYLNLLVVPNRDPNDNLYARLGYRLTNTSIQYHISTCQQ</sequence>
<dbReference type="PROSITE" id="PS51186">
    <property type="entry name" value="GNAT"/>
    <property type="match status" value="1"/>
</dbReference>
<reference evidence="2" key="1">
    <citation type="journal article" date="2022" name="IScience">
        <title>Evolution of zygomycete secretomes and the origins of terrestrial fungal ecologies.</title>
        <authorList>
            <person name="Chang Y."/>
            <person name="Wang Y."/>
            <person name="Mondo S."/>
            <person name="Ahrendt S."/>
            <person name="Andreopoulos W."/>
            <person name="Barry K."/>
            <person name="Beard J."/>
            <person name="Benny G.L."/>
            <person name="Blankenship S."/>
            <person name="Bonito G."/>
            <person name="Cuomo C."/>
            <person name="Desiro A."/>
            <person name="Gervers K.A."/>
            <person name="Hundley H."/>
            <person name="Kuo A."/>
            <person name="LaButti K."/>
            <person name="Lang B.F."/>
            <person name="Lipzen A."/>
            <person name="O'Donnell K."/>
            <person name="Pangilinan J."/>
            <person name="Reynolds N."/>
            <person name="Sandor L."/>
            <person name="Smith M.E."/>
            <person name="Tsang A."/>
            <person name="Grigoriev I.V."/>
            <person name="Stajich J.E."/>
            <person name="Spatafora J.W."/>
        </authorList>
    </citation>
    <scope>NUCLEOTIDE SEQUENCE</scope>
    <source>
        <strain evidence="2">RSA 2281</strain>
    </source>
</reference>
<accession>A0AAD5P9J8</accession>
<dbReference type="EMBL" id="JAIXMP010000032">
    <property type="protein sequence ID" value="KAI9250549.1"/>
    <property type="molecule type" value="Genomic_DNA"/>
</dbReference>
<dbReference type="InterPro" id="IPR000182">
    <property type="entry name" value="GNAT_dom"/>
</dbReference>
<keyword evidence="3" id="KW-1185">Reference proteome</keyword>
<evidence type="ECO:0000313" key="3">
    <source>
        <dbReference type="Proteomes" id="UP001209540"/>
    </source>
</evidence>
<name>A0AAD5P9J8_9FUNG</name>
<protein>
    <recommendedName>
        <fullName evidence="1">N-acetyltransferase domain-containing protein</fullName>
    </recommendedName>
</protein>
<evidence type="ECO:0000313" key="2">
    <source>
        <dbReference type="EMBL" id="KAI9250549.1"/>
    </source>
</evidence>
<organism evidence="2 3">
    <name type="scientific">Phascolomyces articulosus</name>
    <dbReference type="NCBI Taxonomy" id="60185"/>
    <lineage>
        <taxon>Eukaryota</taxon>
        <taxon>Fungi</taxon>
        <taxon>Fungi incertae sedis</taxon>
        <taxon>Mucoromycota</taxon>
        <taxon>Mucoromycotina</taxon>
        <taxon>Mucoromycetes</taxon>
        <taxon>Mucorales</taxon>
        <taxon>Lichtheimiaceae</taxon>
        <taxon>Phascolomyces</taxon>
    </lineage>
</organism>